<evidence type="ECO:0008006" key="3">
    <source>
        <dbReference type="Google" id="ProtNLM"/>
    </source>
</evidence>
<sequence length="49" mass="5038">MVFLHWNAPRTRGGCVDMAPHYPACGEPILLAAPAPAGGMEASTDRSGG</sequence>
<gene>
    <name evidence="1" type="ORF">PX653_07110</name>
</gene>
<dbReference type="RefSeq" id="WP_277417202.1">
    <property type="nucleotide sequence ID" value="NZ_CP119083.1"/>
</dbReference>
<accession>A0ABY8BFR6</accession>
<evidence type="ECO:0000313" key="2">
    <source>
        <dbReference type="Proteomes" id="UP001216510"/>
    </source>
</evidence>
<name>A0ABY8BFR6_9BURK</name>
<dbReference type="EMBL" id="CP119083">
    <property type="protein sequence ID" value="WEF34526.1"/>
    <property type="molecule type" value="Genomic_DNA"/>
</dbReference>
<dbReference type="Proteomes" id="UP001216510">
    <property type="component" value="Chromosome"/>
</dbReference>
<reference evidence="1 2" key="1">
    <citation type="submission" date="2023-02" db="EMBL/GenBank/DDBJ databases">
        <title>Gemone sequence of Telluria chitinolytica ACM 3522T.</title>
        <authorList>
            <person name="Frediansyah A."/>
            <person name="Miess H."/>
            <person name="Gross H."/>
        </authorList>
    </citation>
    <scope>NUCLEOTIDE SEQUENCE [LARGE SCALE GENOMIC DNA]</scope>
    <source>
        <strain evidence="1 2">ACM 3522</strain>
    </source>
</reference>
<evidence type="ECO:0000313" key="1">
    <source>
        <dbReference type="EMBL" id="WEF34526.1"/>
    </source>
</evidence>
<proteinExistence type="predicted"/>
<protein>
    <recommendedName>
        <fullName evidence="3">DUF397 domain-containing protein</fullName>
    </recommendedName>
</protein>
<keyword evidence="2" id="KW-1185">Reference proteome</keyword>
<organism evidence="1 2">
    <name type="scientific">Pseudoduganella chitinolytica</name>
    <dbReference type="NCBI Taxonomy" id="34070"/>
    <lineage>
        <taxon>Bacteria</taxon>
        <taxon>Pseudomonadati</taxon>
        <taxon>Pseudomonadota</taxon>
        <taxon>Betaproteobacteria</taxon>
        <taxon>Burkholderiales</taxon>
        <taxon>Oxalobacteraceae</taxon>
        <taxon>Telluria group</taxon>
        <taxon>Pseudoduganella</taxon>
    </lineage>
</organism>